<keyword evidence="2" id="KW-1185">Reference proteome</keyword>
<dbReference type="VEuPathDB" id="FungiDB:F9C07_10426"/>
<name>A0A7U2QZV0_ASPFN</name>
<gene>
    <name evidence="1" type="ORF">F9C07_10426</name>
</gene>
<organism evidence="1 2">
    <name type="scientific">Aspergillus flavus (strain ATCC 200026 / FGSC A1120 / IAM 13836 / NRRL 3357 / JCM 12722 / SRRC 167)</name>
    <dbReference type="NCBI Taxonomy" id="332952"/>
    <lineage>
        <taxon>Eukaryota</taxon>
        <taxon>Fungi</taxon>
        <taxon>Dikarya</taxon>
        <taxon>Ascomycota</taxon>
        <taxon>Pezizomycotina</taxon>
        <taxon>Eurotiomycetes</taxon>
        <taxon>Eurotiomycetidae</taxon>
        <taxon>Eurotiales</taxon>
        <taxon>Aspergillaceae</taxon>
        <taxon>Aspergillus</taxon>
        <taxon>Aspergillus subgen. Circumdati</taxon>
    </lineage>
</organism>
<dbReference type="EMBL" id="CP044618">
    <property type="protein sequence ID" value="QRD90764.1"/>
    <property type="molecule type" value="Genomic_DNA"/>
</dbReference>
<proteinExistence type="predicted"/>
<reference evidence="2" key="1">
    <citation type="journal article" date="2021" name="G3 (Bethesda)">
        <title>Chromosome assembled and annotated genome sequence of Aspergillus flavus NRRL 3357.</title>
        <authorList>
            <person name="Skerker J.M."/>
            <person name="Pianalto K.M."/>
            <person name="Mondo S.J."/>
            <person name="Yang K."/>
            <person name="Arkin A.P."/>
            <person name="Keller N.P."/>
            <person name="Grigoriev I.V."/>
            <person name="Louise Glass N.L."/>
        </authorList>
    </citation>
    <scope>NUCLEOTIDE SEQUENCE [LARGE SCALE GENOMIC DNA]</scope>
    <source>
        <strain evidence="2">ATCC 200026 / FGSC A1120 / IAM 13836 / NRRL 3357 / JCM 12722 / SRRC 167</strain>
    </source>
</reference>
<evidence type="ECO:0000313" key="1">
    <source>
        <dbReference type="EMBL" id="QRD90764.1"/>
    </source>
</evidence>
<evidence type="ECO:0000313" key="2">
    <source>
        <dbReference type="Proteomes" id="UP000596276"/>
    </source>
</evidence>
<accession>A0A7U2QZV0</accession>
<protein>
    <submittedName>
        <fullName evidence="1">Uncharacterized protein</fullName>
    </submittedName>
</protein>
<dbReference type="AlphaFoldDB" id="A0A7U2QZV0"/>
<dbReference type="Proteomes" id="UP000596276">
    <property type="component" value="Chromosome 4"/>
</dbReference>
<sequence>MNKRCPSQLSLTGCINRGGTLHSSSNRWTDQAVLQVVTFLHSHPVHLPTNPNGRTVANLP</sequence>